<name>A0A183SMK0_SCHSO</name>
<evidence type="ECO:0000313" key="1">
    <source>
        <dbReference type="EMBL" id="VDL91833.1"/>
    </source>
</evidence>
<accession>A0A183SMK0</accession>
<reference evidence="3" key="1">
    <citation type="submission" date="2016-06" db="UniProtKB">
        <authorList>
            <consortium name="WormBaseParasite"/>
        </authorList>
    </citation>
    <scope>IDENTIFICATION</scope>
</reference>
<protein>
    <submittedName>
        <fullName evidence="1 3">Uncharacterized protein</fullName>
    </submittedName>
</protein>
<sequence length="85" mass="9661">MGHTRPDQGVDQRDGEVSPLSLRDIVVVVVSRRRWTGDAGGAFDGRWEGEEEMEHMFGHLGQRARFLVAGPMYRLDNQDRHANDL</sequence>
<organism evidence="3">
    <name type="scientific">Schistocephalus solidus</name>
    <name type="common">Tapeworm</name>
    <dbReference type="NCBI Taxonomy" id="70667"/>
    <lineage>
        <taxon>Eukaryota</taxon>
        <taxon>Metazoa</taxon>
        <taxon>Spiralia</taxon>
        <taxon>Lophotrochozoa</taxon>
        <taxon>Platyhelminthes</taxon>
        <taxon>Cestoda</taxon>
        <taxon>Eucestoda</taxon>
        <taxon>Diphyllobothriidea</taxon>
        <taxon>Diphyllobothriidae</taxon>
        <taxon>Schistocephalus</taxon>
    </lineage>
</organism>
<keyword evidence="2" id="KW-1185">Reference proteome</keyword>
<evidence type="ECO:0000313" key="2">
    <source>
        <dbReference type="Proteomes" id="UP000275846"/>
    </source>
</evidence>
<gene>
    <name evidence="1" type="ORF">SSLN_LOCUS5448</name>
</gene>
<dbReference type="WBParaSite" id="SSLN_0000562701-mRNA-1">
    <property type="protein sequence ID" value="SSLN_0000562701-mRNA-1"/>
    <property type="gene ID" value="SSLN_0000562701"/>
</dbReference>
<dbReference type="AlphaFoldDB" id="A0A183SMK0"/>
<reference evidence="1 2" key="2">
    <citation type="submission" date="2018-11" db="EMBL/GenBank/DDBJ databases">
        <authorList>
            <consortium name="Pathogen Informatics"/>
        </authorList>
    </citation>
    <scope>NUCLEOTIDE SEQUENCE [LARGE SCALE GENOMIC DNA]</scope>
    <source>
        <strain evidence="1 2">NST_G2</strain>
    </source>
</reference>
<dbReference type="Proteomes" id="UP000275846">
    <property type="component" value="Unassembled WGS sequence"/>
</dbReference>
<proteinExistence type="predicted"/>
<dbReference type="EMBL" id="UYSU01033254">
    <property type="protein sequence ID" value="VDL91833.1"/>
    <property type="molecule type" value="Genomic_DNA"/>
</dbReference>
<evidence type="ECO:0000313" key="3">
    <source>
        <dbReference type="WBParaSite" id="SSLN_0000562701-mRNA-1"/>
    </source>
</evidence>